<feature type="region of interest" description="Disordered" evidence="2">
    <location>
        <begin position="317"/>
        <end position="431"/>
    </location>
</feature>
<feature type="compositionally biased region" description="Polar residues" evidence="2">
    <location>
        <begin position="36"/>
        <end position="46"/>
    </location>
</feature>
<evidence type="ECO:0000313" key="4">
    <source>
        <dbReference type="Proteomes" id="UP001165080"/>
    </source>
</evidence>
<evidence type="ECO:0000313" key="3">
    <source>
        <dbReference type="EMBL" id="GLC53656.1"/>
    </source>
</evidence>
<feature type="compositionally biased region" description="Acidic residues" evidence="2">
    <location>
        <begin position="326"/>
        <end position="341"/>
    </location>
</feature>
<evidence type="ECO:0000256" key="2">
    <source>
        <dbReference type="SAM" id="MobiDB-lite"/>
    </source>
</evidence>
<feature type="region of interest" description="Disordered" evidence="2">
    <location>
        <begin position="544"/>
        <end position="567"/>
    </location>
</feature>
<feature type="region of interest" description="Disordered" evidence="2">
    <location>
        <begin position="34"/>
        <end position="211"/>
    </location>
</feature>
<feature type="compositionally biased region" description="Low complexity" evidence="2">
    <location>
        <begin position="342"/>
        <end position="369"/>
    </location>
</feature>
<gene>
    <name evidence="3" type="primary">PLEST005568</name>
    <name evidence="3" type="ORF">PLESTB_000773200</name>
</gene>
<feature type="compositionally biased region" description="Low complexity" evidence="2">
    <location>
        <begin position="99"/>
        <end position="122"/>
    </location>
</feature>
<protein>
    <submittedName>
        <fullName evidence="3">Uncharacterized protein</fullName>
    </submittedName>
</protein>
<feature type="compositionally biased region" description="Basic and acidic residues" evidence="2">
    <location>
        <begin position="544"/>
        <end position="555"/>
    </location>
</feature>
<organism evidence="3 4">
    <name type="scientific">Pleodorina starrii</name>
    <dbReference type="NCBI Taxonomy" id="330485"/>
    <lineage>
        <taxon>Eukaryota</taxon>
        <taxon>Viridiplantae</taxon>
        <taxon>Chlorophyta</taxon>
        <taxon>core chlorophytes</taxon>
        <taxon>Chlorophyceae</taxon>
        <taxon>CS clade</taxon>
        <taxon>Chlamydomonadales</taxon>
        <taxon>Volvocaceae</taxon>
        <taxon>Pleodorina</taxon>
    </lineage>
</organism>
<keyword evidence="4" id="KW-1185">Reference proteome</keyword>
<dbReference type="AlphaFoldDB" id="A0A9W6F2W3"/>
<dbReference type="Proteomes" id="UP001165080">
    <property type="component" value="Unassembled WGS sequence"/>
</dbReference>
<dbReference type="EMBL" id="BRXU01000008">
    <property type="protein sequence ID" value="GLC53656.1"/>
    <property type="molecule type" value="Genomic_DNA"/>
</dbReference>
<proteinExistence type="predicted"/>
<feature type="compositionally biased region" description="Acidic residues" evidence="2">
    <location>
        <begin position="390"/>
        <end position="400"/>
    </location>
</feature>
<comment type="caution">
    <text evidence="3">The sequence shown here is derived from an EMBL/GenBank/DDBJ whole genome shotgun (WGS) entry which is preliminary data.</text>
</comment>
<feature type="compositionally biased region" description="Gly residues" evidence="2">
    <location>
        <begin position="77"/>
        <end position="87"/>
    </location>
</feature>
<keyword evidence="1" id="KW-0175">Coiled coil</keyword>
<sequence length="769" mass="80754">MPRSPFKRIWACIKRLTPIRRKPLETAVAVPIRAQASRSQSTTQEAASAHVVPLERHGLFSDDEVRAGRPQEEAVTGGDGVGDGVGDSAGLNAIEPVLQAESEPADAQQQQQQQQQEQAASSSPPPSPLRAEDVILQEPPSPSPSPPEAGLEDPQTAAQPDPTAGCQRSPRSNRLQRPVWPPPCAVWLEEANPEPPQPDASEPALQPSEASPVARLPLPRTADDAFRDCQPTNTPLSLAAAAAAALHGLHTASCATVPARHHYARRSAPCISTLACPSSVVLGDVIRKIGHKEVRLVGNVKYGLLKRVWQLEAAVARDQAPPPAAESDEEPTSALADDDEAAAAAAAAGAAVDPQFEAAPPLQQAPQSAVERREKEPTGRPAGDDAAAAADDDVDDEFEDALSAPPSPRPQQPQSQTMTAASAAELAEWTESGPAQQVDAVYLGEEVQSVRTPQPVETSPGACLVVMVAAVSVVAAVDVTREALAALRVRLGAAQARAARAEGAAGRLAARCASLGGELVAVREAAVAAEREREKLREVVRELTARRQQDRREADTAGEQQPEEEVPGELAAKVAELADARQQVDSLQARLAAANATAGQGAAEISRLRSELSDFLIRAQGLQRGAAQSAEAEVALRSEAANLKAMVEQLNAEKLAAEQHWQEVLRASEANAAAVQAQLREELAAARREAAEALLRGRRDVAAHRDQQAEESAGDTRPCASVQVEGEPPLASPRLKQQPPQHSSSAAQQQQSGSGLASPGARVAAPATD</sequence>
<reference evidence="3 4" key="1">
    <citation type="journal article" date="2023" name="Commun. Biol.">
        <title>Reorganization of the ancestral sex-determining regions during the evolution of trioecy in Pleodorina starrii.</title>
        <authorList>
            <person name="Takahashi K."/>
            <person name="Suzuki S."/>
            <person name="Kawai-Toyooka H."/>
            <person name="Yamamoto K."/>
            <person name="Hamaji T."/>
            <person name="Ootsuki R."/>
            <person name="Yamaguchi H."/>
            <person name="Kawachi M."/>
            <person name="Higashiyama T."/>
            <person name="Nozaki H."/>
        </authorList>
    </citation>
    <scope>NUCLEOTIDE SEQUENCE [LARGE SCALE GENOMIC DNA]</scope>
    <source>
        <strain evidence="3 4">NIES-4479</strain>
    </source>
</reference>
<feature type="coiled-coil region" evidence="1">
    <location>
        <begin position="633"/>
        <end position="696"/>
    </location>
</feature>
<name>A0A9W6F2W3_9CHLO</name>
<evidence type="ECO:0000256" key="1">
    <source>
        <dbReference type="SAM" id="Coils"/>
    </source>
</evidence>
<feature type="compositionally biased region" description="Low complexity" evidence="2">
    <location>
        <begin position="737"/>
        <end position="761"/>
    </location>
</feature>
<feature type="region of interest" description="Disordered" evidence="2">
    <location>
        <begin position="701"/>
        <end position="769"/>
    </location>
</feature>
<feature type="compositionally biased region" description="Basic and acidic residues" evidence="2">
    <location>
        <begin position="53"/>
        <end position="72"/>
    </location>
</feature>
<accession>A0A9W6F2W3</accession>